<dbReference type="Proteomes" id="UP001295423">
    <property type="component" value="Unassembled WGS sequence"/>
</dbReference>
<evidence type="ECO:0000256" key="1">
    <source>
        <dbReference type="SAM" id="MobiDB-lite"/>
    </source>
</evidence>
<evidence type="ECO:0000256" key="2">
    <source>
        <dbReference type="SAM" id="SignalP"/>
    </source>
</evidence>
<feature type="region of interest" description="Disordered" evidence="1">
    <location>
        <begin position="32"/>
        <end position="80"/>
    </location>
</feature>
<evidence type="ECO:0000313" key="3">
    <source>
        <dbReference type="EMBL" id="CAJ1951234.1"/>
    </source>
</evidence>
<proteinExistence type="predicted"/>
<gene>
    <name evidence="3" type="ORF">CYCCA115_LOCUS12972</name>
</gene>
<evidence type="ECO:0000313" key="4">
    <source>
        <dbReference type="Proteomes" id="UP001295423"/>
    </source>
</evidence>
<feature type="region of interest" description="Disordered" evidence="1">
    <location>
        <begin position="184"/>
        <end position="207"/>
    </location>
</feature>
<dbReference type="AlphaFoldDB" id="A0AAD2FRX4"/>
<feature type="compositionally biased region" description="Basic and acidic residues" evidence="1">
    <location>
        <begin position="470"/>
        <end position="481"/>
    </location>
</feature>
<keyword evidence="4" id="KW-1185">Reference proteome</keyword>
<sequence>MKFFLFSFLLSFHMIGQSQAWLSSTSQSSSSCRFHINDKNHKKNHKKNDKRWQPPGASRNHYQHHQHQQYQHQQQQRQRNPTCLQYSNDETTDKDASSSSSAVERLVISGVSVSTKGFHVLFQTRKGILPLPITKDPQDSYKASSPEALTILQLLSQVDMAGAVLPPETLAQMAIVQSEQAYYNSNHDDNDDCHDDNDGNANDNANVAKSNGDLLAEYVQTILPQDCPSQSYMDAPSWFQSRTALPQITLDQVLIQYDPKTKTCQCQLTCALPKNIMWTCGTGTASASTTGTTDTDTNAALSLSLLSSSSSFVVSVTPKLVQSFAFHYNPETSHIFTSLALALRYKAPIVLQVLEEEEEEQQGETIDNNYCENDGENTNDTNDNSSCCCYYYPPELLEQDFPQRTSIQTLHQQSTRISHNIETSFKVHQLMGAFQIAKRLGDVVAMEKIQAKLDEYDNMDDLPVVGEDSNDGKKNDDKNNDKNTNVDTKNLSSSRKFLVREERGIAEDSSFSDDSNDAFQ</sequence>
<dbReference type="EMBL" id="CAKOGP040001781">
    <property type="protein sequence ID" value="CAJ1951234.1"/>
    <property type="molecule type" value="Genomic_DNA"/>
</dbReference>
<keyword evidence="2" id="KW-0732">Signal</keyword>
<feature type="signal peptide" evidence="2">
    <location>
        <begin position="1"/>
        <end position="20"/>
    </location>
</feature>
<feature type="compositionally biased region" description="Low complexity" evidence="1">
    <location>
        <begin position="68"/>
        <end position="79"/>
    </location>
</feature>
<feature type="chain" id="PRO_5042254960" evidence="2">
    <location>
        <begin position="21"/>
        <end position="520"/>
    </location>
</feature>
<accession>A0AAD2FRX4</accession>
<reference evidence="3" key="1">
    <citation type="submission" date="2023-08" db="EMBL/GenBank/DDBJ databases">
        <authorList>
            <person name="Audoor S."/>
            <person name="Bilcke G."/>
        </authorList>
    </citation>
    <scope>NUCLEOTIDE SEQUENCE</scope>
</reference>
<organism evidence="3 4">
    <name type="scientific">Cylindrotheca closterium</name>
    <dbReference type="NCBI Taxonomy" id="2856"/>
    <lineage>
        <taxon>Eukaryota</taxon>
        <taxon>Sar</taxon>
        <taxon>Stramenopiles</taxon>
        <taxon>Ochrophyta</taxon>
        <taxon>Bacillariophyta</taxon>
        <taxon>Bacillariophyceae</taxon>
        <taxon>Bacillariophycidae</taxon>
        <taxon>Bacillariales</taxon>
        <taxon>Bacillariaceae</taxon>
        <taxon>Cylindrotheca</taxon>
    </lineage>
</organism>
<name>A0AAD2FRX4_9STRA</name>
<feature type="region of interest" description="Disordered" evidence="1">
    <location>
        <begin position="460"/>
        <end position="500"/>
    </location>
</feature>
<comment type="caution">
    <text evidence="3">The sequence shown here is derived from an EMBL/GenBank/DDBJ whole genome shotgun (WGS) entry which is preliminary data.</text>
</comment>
<protein>
    <submittedName>
        <fullName evidence="3">Uncharacterized protein</fullName>
    </submittedName>
</protein>
<dbReference type="PROSITE" id="PS51257">
    <property type="entry name" value="PROKAR_LIPOPROTEIN"/>
    <property type="match status" value="1"/>
</dbReference>
<feature type="compositionally biased region" description="Basic residues" evidence="1">
    <location>
        <begin position="40"/>
        <end position="49"/>
    </location>
</feature>